<accession>C5M1M9</accession>
<dbReference type="InterPro" id="IPR003121">
    <property type="entry name" value="SWIB_MDM2_domain"/>
</dbReference>
<dbReference type="InterPro" id="IPR019835">
    <property type="entry name" value="SWIB_domain"/>
</dbReference>
<feature type="domain" description="DM2" evidence="1">
    <location>
        <begin position="27"/>
        <end position="94"/>
    </location>
</feature>
<name>C5M1M9_PERM5</name>
<protein>
    <recommendedName>
        <fullName evidence="1">DM2 domain-containing protein</fullName>
    </recommendedName>
</protein>
<dbReference type="OrthoDB" id="442593at2759"/>
<dbReference type="PROSITE" id="PS51925">
    <property type="entry name" value="SWIB_MDM2"/>
    <property type="match status" value="1"/>
</dbReference>
<dbReference type="Proteomes" id="UP000007800">
    <property type="component" value="Unassembled WGS sequence"/>
</dbReference>
<dbReference type="InterPro" id="IPR036885">
    <property type="entry name" value="SWIB_MDM2_dom_sf"/>
</dbReference>
<dbReference type="PANTHER" id="PTHR13844">
    <property type="entry name" value="SWI/SNF-RELATED MATRIX-ASSOCIATED ACTIN-DEPENDENT REGULATOR OF CHROMATIN SUBFAMILY D"/>
    <property type="match status" value="1"/>
</dbReference>
<evidence type="ECO:0000259" key="1">
    <source>
        <dbReference type="PROSITE" id="PS51925"/>
    </source>
</evidence>
<gene>
    <name evidence="2" type="ORF">Pmar_PMAR010664</name>
</gene>
<dbReference type="SMART" id="SM00151">
    <property type="entry name" value="SWIB"/>
    <property type="match status" value="1"/>
</dbReference>
<dbReference type="InParanoid" id="C5M1M9"/>
<evidence type="ECO:0000313" key="2">
    <source>
        <dbReference type="EMBL" id="EEQ97114.1"/>
    </source>
</evidence>
<keyword evidence="3" id="KW-1185">Reference proteome</keyword>
<dbReference type="CDD" id="cd10567">
    <property type="entry name" value="SWIB-MDM2_like"/>
    <property type="match status" value="1"/>
</dbReference>
<dbReference type="RefSeq" id="XP_002764397.1">
    <property type="nucleotide sequence ID" value="XM_002764351.1"/>
</dbReference>
<dbReference type="Pfam" id="PF02201">
    <property type="entry name" value="SWIB"/>
    <property type="match status" value="1"/>
</dbReference>
<evidence type="ECO:0000313" key="3">
    <source>
        <dbReference type="Proteomes" id="UP000007800"/>
    </source>
</evidence>
<dbReference type="SUPFAM" id="SSF47592">
    <property type="entry name" value="SWIB/MDM2 domain"/>
    <property type="match status" value="1"/>
</dbReference>
<sequence>MLTRLFDRGLLRIGGKLLSAQPSSDTGIHQLCALSPELTTIVGVLKASRVDVNKKLWVYIKSHNLQETTDKRNIKPDAVLGKKSTLVARIEPIG</sequence>
<dbReference type="EMBL" id="GG687565">
    <property type="protein sequence ID" value="EEQ97114.1"/>
    <property type="molecule type" value="Genomic_DNA"/>
</dbReference>
<proteinExistence type="predicted"/>
<organism evidence="3">
    <name type="scientific">Perkinsus marinus (strain ATCC 50983 / TXsc)</name>
    <dbReference type="NCBI Taxonomy" id="423536"/>
    <lineage>
        <taxon>Eukaryota</taxon>
        <taxon>Sar</taxon>
        <taxon>Alveolata</taxon>
        <taxon>Perkinsozoa</taxon>
        <taxon>Perkinsea</taxon>
        <taxon>Perkinsida</taxon>
        <taxon>Perkinsidae</taxon>
        <taxon>Perkinsus</taxon>
    </lineage>
</organism>
<dbReference type="AlphaFoldDB" id="C5M1M9"/>
<reference evidence="2 3" key="1">
    <citation type="submission" date="2008-07" db="EMBL/GenBank/DDBJ databases">
        <authorList>
            <person name="El-Sayed N."/>
            <person name="Caler E."/>
            <person name="Inman J."/>
            <person name="Amedeo P."/>
            <person name="Hass B."/>
            <person name="Wortman J."/>
        </authorList>
    </citation>
    <scope>NUCLEOTIDE SEQUENCE [LARGE SCALE GENOMIC DNA]</scope>
    <source>
        <strain evidence="3">ATCC 50983 / TXsc</strain>
    </source>
</reference>
<dbReference type="Gene3D" id="1.10.245.10">
    <property type="entry name" value="SWIB/MDM2 domain"/>
    <property type="match status" value="1"/>
</dbReference>
<dbReference type="GeneID" id="9053435"/>